<evidence type="ECO:0000313" key="2">
    <source>
        <dbReference type="EMBL" id="RVW83128.1"/>
    </source>
</evidence>
<gene>
    <name evidence="2" type="ORF">CK203_040769</name>
</gene>
<evidence type="ECO:0000259" key="1">
    <source>
        <dbReference type="Pfam" id="PF24626"/>
    </source>
</evidence>
<dbReference type="Pfam" id="PF24626">
    <property type="entry name" value="SH3_Tf2-1"/>
    <property type="match status" value="1"/>
</dbReference>
<dbReference type="Proteomes" id="UP000288805">
    <property type="component" value="Unassembled WGS sequence"/>
</dbReference>
<dbReference type="SUPFAM" id="SSF54160">
    <property type="entry name" value="Chromo domain-like"/>
    <property type="match status" value="1"/>
</dbReference>
<dbReference type="EMBL" id="QGNW01000232">
    <property type="protein sequence ID" value="RVW83128.1"/>
    <property type="molecule type" value="Genomic_DNA"/>
</dbReference>
<accession>A0A438HFB1</accession>
<sequence length="141" mass="16636">MLHKWFEIWSSFAYNLINKVSFKGNRKLSPQFFGPYKVIQRVGQVAYKLELPVESKIHPVFHVSCLKKKIGKSITPFTELPTTREDGQLQLEPTSVLDRRVVLRNNHPVTQWLVQWSNSFMEDAMWEDAFKLQQKFPLFQP</sequence>
<name>A0A438HFB1_VITVI</name>
<dbReference type="AlphaFoldDB" id="A0A438HFB1"/>
<dbReference type="PANTHER" id="PTHR46148">
    <property type="entry name" value="CHROMO DOMAIN-CONTAINING PROTEIN"/>
    <property type="match status" value="1"/>
</dbReference>
<feature type="domain" description="Tf2-1-like SH3-like" evidence="1">
    <location>
        <begin position="19"/>
        <end position="69"/>
    </location>
</feature>
<protein>
    <recommendedName>
        <fullName evidence="1">Tf2-1-like SH3-like domain-containing protein</fullName>
    </recommendedName>
</protein>
<evidence type="ECO:0000313" key="3">
    <source>
        <dbReference type="Proteomes" id="UP000288805"/>
    </source>
</evidence>
<organism evidence="2 3">
    <name type="scientific">Vitis vinifera</name>
    <name type="common">Grape</name>
    <dbReference type="NCBI Taxonomy" id="29760"/>
    <lineage>
        <taxon>Eukaryota</taxon>
        <taxon>Viridiplantae</taxon>
        <taxon>Streptophyta</taxon>
        <taxon>Embryophyta</taxon>
        <taxon>Tracheophyta</taxon>
        <taxon>Spermatophyta</taxon>
        <taxon>Magnoliopsida</taxon>
        <taxon>eudicotyledons</taxon>
        <taxon>Gunneridae</taxon>
        <taxon>Pentapetalae</taxon>
        <taxon>rosids</taxon>
        <taxon>Vitales</taxon>
        <taxon>Vitaceae</taxon>
        <taxon>Viteae</taxon>
        <taxon>Vitis</taxon>
    </lineage>
</organism>
<proteinExistence type="predicted"/>
<dbReference type="InterPro" id="IPR016197">
    <property type="entry name" value="Chromo-like_dom_sf"/>
</dbReference>
<dbReference type="InterPro" id="IPR056924">
    <property type="entry name" value="SH3_Tf2-1"/>
</dbReference>
<comment type="caution">
    <text evidence="2">The sequence shown here is derived from an EMBL/GenBank/DDBJ whole genome shotgun (WGS) entry which is preliminary data.</text>
</comment>
<dbReference type="PANTHER" id="PTHR46148:SF52">
    <property type="entry name" value="OS04G0603800 PROTEIN"/>
    <property type="match status" value="1"/>
</dbReference>
<reference evidence="2 3" key="1">
    <citation type="journal article" date="2018" name="PLoS Genet.">
        <title>Population sequencing reveals clonal diversity and ancestral inbreeding in the grapevine cultivar Chardonnay.</title>
        <authorList>
            <person name="Roach M.J."/>
            <person name="Johnson D.L."/>
            <person name="Bohlmann J."/>
            <person name="van Vuuren H.J."/>
            <person name="Jones S.J."/>
            <person name="Pretorius I.S."/>
            <person name="Schmidt S.A."/>
            <person name="Borneman A.R."/>
        </authorList>
    </citation>
    <scope>NUCLEOTIDE SEQUENCE [LARGE SCALE GENOMIC DNA]</scope>
    <source>
        <strain evidence="3">cv. Chardonnay</strain>
        <tissue evidence="2">Leaf</tissue>
    </source>
</reference>